<evidence type="ECO:0000313" key="4">
    <source>
        <dbReference type="Proteomes" id="UP000177346"/>
    </source>
</evidence>
<sequence>MALRDFQEEKDIERSIFSWPVILIVGTLTFVALAGAWKMFNIELALKREIKDLEKKIAEAEASRKSYEERLAELGTSEGADRDARGRFNLKKPGEAVVIFLGEAGASSPENSVRKWFGALWQTLKDKIF</sequence>
<evidence type="ECO:0000256" key="2">
    <source>
        <dbReference type="SAM" id="Phobius"/>
    </source>
</evidence>
<keyword evidence="2" id="KW-0472">Membrane</keyword>
<evidence type="ECO:0008006" key="5">
    <source>
        <dbReference type="Google" id="ProtNLM"/>
    </source>
</evidence>
<name>A0A1F5XHF9_9BACT</name>
<feature type="transmembrane region" description="Helical" evidence="2">
    <location>
        <begin position="16"/>
        <end position="37"/>
    </location>
</feature>
<dbReference type="AlphaFoldDB" id="A0A1F5XHF9"/>
<evidence type="ECO:0000313" key="3">
    <source>
        <dbReference type="EMBL" id="OGF87236.1"/>
    </source>
</evidence>
<feature type="coiled-coil region" evidence="1">
    <location>
        <begin position="43"/>
        <end position="77"/>
    </location>
</feature>
<reference evidence="3 4" key="1">
    <citation type="journal article" date="2016" name="Nat. Commun.">
        <title>Thousands of microbial genomes shed light on interconnected biogeochemical processes in an aquifer system.</title>
        <authorList>
            <person name="Anantharaman K."/>
            <person name="Brown C.T."/>
            <person name="Hug L.A."/>
            <person name="Sharon I."/>
            <person name="Castelle C.J."/>
            <person name="Probst A.J."/>
            <person name="Thomas B.C."/>
            <person name="Singh A."/>
            <person name="Wilkins M.J."/>
            <person name="Karaoz U."/>
            <person name="Brodie E.L."/>
            <person name="Williams K.H."/>
            <person name="Hubbard S.S."/>
            <person name="Banfield J.F."/>
        </authorList>
    </citation>
    <scope>NUCLEOTIDE SEQUENCE [LARGE SCALE GENOMIC DNA]</scope>
</reference>
<gene>
    <name evidence="3" type="ORF">A3B19_03320</name>
</gene>
<keyword evidence="1" id="KW-0175">Coiled coil</keyword>
<dbReference type="EMBL" id="MFIF01000006">
    <property type="protein sequence ID" value="OGF87236.1"/>
    <property type="molecule type" value="Genomic_DNA"/>
</dbReference>
<keyword evidence="2" id="KW-0812">Transmembrane</keyword>
<keyword evidence="2" id="KW-1133">Transmembrane helix</keyword>
<evidence type="ECO:0000256" key="1">
    <source>
        <dbReference type="SAM" id="Coils"/>
    </source>
</evidence>
<proteinExistence type="predicted"/>
<dbReference type="InterPro" id="IPR007060">
    <property type="entry name" value="FtsL/DivIC"/>
</dbReference>
<comment type="caution">
    <text evidence="3">The sequence shown here is derived from an EMBL/GenBank/DDBJ whole genome shotgun (WGS) entry which is preliminary data.</text>
</comment>
<accession>A0A1F5XHF9</accession>
<dbReference type="Proteomes" id="UP000177346">
    <property type="component" value="Unassembled WGS sequence"/>
</dbReference>
<organism evidence="3 4">
    <name type="scientific">Candidatus Giovannonibacteria bacterium RIFCSPLOWO2_01_FULL_46_32</name>
    <dbReference type="NCBI Taxonomy" id="1798353"/>
    <lineage>
        <taxon>Bacteria</taxon>
        <taxon>Candidatus Giovannoniibacteriota</taxon>
    </lineage>
</organism>
<protein>
    <recommendedName>
        <fullName evidence="5">Septum formation initiator</fullName>
    </recommendedName>
</protein>
<dbReference type="Pfam" id="PF04977">
    <property type="entry name" value="DivIC"/>
    <property type="match status" value="1"/>
</dbReference>